<dbReference type="GO" id="GO:0005975">
    <property type="term" value="P:carbohydrate metabolic process"/>
    <property type="evidence" value="ECO:0007669"/>
    <property type="project" value="InterPro"/>
</dbReference>
<dbReference type="NCBIfam" id="TIGR02094">
    <property type="entry name" value="more_P_ylases"/>
    <property type="match status" value="1"/>
</dbReference>
<evidence type="ECO:0000256" key="6">
    <source>
        <dbReference type="ARBA" id="ARBA00022676"/>
    </source>
</evidence>
<accession>A0A5E3ZZ10</accession>
<dbReference type="AlphaFoldDB" id="A0A5E3ZZ10"/>
<gene>
    <name evidence="13" type="primary">glgP</name>
    <name evidence="13" type="ORF">LC603019_01607</name>
</gene>
<evidence type="ECO:0000259" key="12">
    <source>
        <dbReference type="Pfam" id="PF11897"/>
    </source>
</evidence>
<comment type="catalytic activity">
    <reaction evidence="1">
        <text>[(1-&gt;4)-alpha-D-glucosyl](n) + phosphate = [(1-&gt;4)-alpha-D-glucosyl](n-1) + alpha-D-glucose 1-phosphate</text>
        <dbReference type="Rhea" id="RHEA:41732"/>
        <dbReference type="Rhea" id="RHEA-COMP:9584"/>
        <dbReference type="Rhea" id="RHEA-COMP:9586"/>
        <dbReference type="ChEBI" id="CHEBI:15444"/>
        <dbReference type="ChEBI" id="CHEBI:43474"/>
        <dbReference type="ChEBI" id="CHEBI:58601"/>
        <dbReference type="EC" id="2.4.1.1"/>
    </reaction>
</comment>
<feature type="domain" description="DUF3417" evidence="12">
    <location>
        <begin position="42"/>
        <end position="155"/>
    </location>
</feature>
<evidence type="ECO:0000256" key="9">
    <source>
        <dbReference type="ARBA" id="ARBA00023277"/>
    </source>
</evidence>
<evidence type="ECO:0000256" key="2">
    <source>
        <dbReference type="ARBA" id="ARBA00001933"/>
    </source>
</evidence>
<comment type="function">
    <text evidence="10">Phosphorylase is an important allosteric enzyme in carbohydrate metabolism. Enzymes from different sources differ in their regulatory mechanisms and in their natural substrates. However, all known phosphorylases share catalytic and structural properties.</text>
</comment>
<dbReference type="PANTHER" id="PTHR42655">
    <property type="entry name" value="GLYCOGEN PHOSPHORYLASE"/>
    <property type="match status" value="1"/>
</dbReference>
<dbReference type="Pfam" id="PF11897">
    <property type="entry name" value="DUF3417"/>
    <property type="match status" value="1"/>
</dbReference>
<dbReference type="InterPro" id="IPR000811">
    <property type="entry name" value="Glyco_trans_35"/>
</dbReference>
<dbReference type="InterPro" id="IPR024517">
    <property type="entry name" value="Glycogen_phosphorylase_DUF3417"/>
</dbReference>
<proteinExistence type="inferred from homology"/>
<evidence type="ECO:0000256" key="5">
    <source>
        <dbReference type="ARBA" id="ARBA00022533"/>
    </source>
</evidence>
<keyword evidence="5" id="KW-0021">Allosteric enzyme</keyword>
<evidence type="ECO:0000256" key="3">
    <source>
        <dbReference type="ARBA" id="ARBA00006047"/>
    </source>
</evidence>
<dbReference type="GO" id="GO:0008184">
    <property type="term" value="F:glycogen phosphorylase activity"/>
    <property type="evidence" value="ECO:0007669"/>
    <property type="project" value="InterPro"/>
</dbReference>
<name>A0A5E3ZZ10_9ACTN</name>
<comment type="cofactor">
    <cofactor evidence="2">
        <name>pyridoxal 5'-phosphate</name>
        <dbReference type="ChEBI" id="CHEBI:597326"/>
    </cofactor>
</comment>
<dbReference type="EMBL" id="LR584267">
    <property type="protein sequence ID" value="VHO01679.1"/>
    <property type="molecule type" value="Genomic_DNA"/>
</dbReference>
<evidence type="ECO:0000256" key="11">
    <source>
        <dbReference type="PIRSR" id="PIRSR000460-1"/>
    </source>
</evidence>
<dbReference type="InterPro" id="IPR011834">
    <property type="entry name" value="Agluc_phsphrylas"/>
</dbReference>
<dbReference type="InterPro" id="IPR052182">
    <property type="entry name" value="Glycogen/Maltodextrin_Phosph"/>
</dbReference>
<evidence type="ECO:0000256" key="4">
    <source>
        <dbReference type="ARBA" id="ARBA00012591"/>
    </source>
</evidence>
<comment type="similarity">
    <text evidence="3">Belongs to the glycogen phosphorylase family.</text>
</comment>
<dbReference type="PANTHER" id="PTHR42655:SF1">
    <property type="entry name" value="GLYCOGEN PHOSPHORYLASE"/>
    <property type="match status" value="1"/>
</dbReference>
<dbReference type="InterPro" id="IPR035090">
    <property type="entry name" value="Pyridoxal_P_attach_site"/>
</dbReference>
<sequence length="894" mass="99348">MRLNCLDKIHFFIDRAEWTIGAYTHTLYLVRASGIVKVTPVLPDELQCLYDLAYNLRWVWRSETRQLFRIIDPAKWDACGDPLQVIRETSSTRWEELLANDRFLDDYERECRNLEAYMAADSWFQETHDPDATGRASRDPLTAYFSMEFGITPCLPIYSGGLGVLAGDHLKSASDLGVPLIGVGLLYRNGYFTQTLSREGLQVENYSDHDAANLPIKPVLDAAGKQLEVSVRFPGKRFLSIAMWTAQVGRVTLLLLDTNLPENAKDLRELTDRLYGGDEEHRIRQEIVLGIGGVRAVCAYCDNAGLPRPQVAHLNEGHAGFLGIERIRGRMDNGLNFDEALAEVRSSSIFTTHTPVPAGIDRFDMSMVRRYLNPDDDGASKLVPGVPVERVLALGAEDDPGRFNMAHMGLRLAQRSNGVAKLHGVVSRSMFSSLYPGFPDEESPIGSVTNGVHMPTWISQTMRPIVKRIVGEGNLATADSWDHIDRISDEELWKSRNVQRACLVQAARKAVRQSWLDRGASEAELGWTDDILNPNVLTVGFARRVSTYKRLTLMLQDADRLREILTNEERPVQFIIAGKAHPADGGGKYLLQQLVQFADQAGVRDRIVFLPDYDIGLAQMMVAGCDIWLNNPIRPQEASGTSGMKAVMNGCLTLSVSDGWWDEMADDELGWTIPSVENADASTRDRLESLALYDLLERQAAPLFYERNDDGVPGGWVERMRKSLSVLAPKVSATRMVRDYVTEYYRPAQGTYLQMVDDPQASAHFVQWQQKLRAEWDKVAVTALSCNDQDALAAEKDIAQCQSVAAGNTLSMTCSVKLGKLSPDHVCVQAVCGAVDTNDELHDVRMVTMKPAANGDFHAEIPMVNPGNVGVTVRVVPKHPLLVSPAEMGLCTWA</sequence>
<dbReference type="EC" id="2.4.1.1" evidence="4"/>
<keyword evidence="14" id="KW-1185">Reference proteome</keyword>
<reference evidence="13 14" key="1">
    <citation type="submission" date="2019-04" db="EMBL/GenBank/DDBJ databases">
        <authorList>
            <person name="Seth-Smith MB H."/>
            <person name="Seth-Smith H."/>
        </authorList>
    </citation>
    <scope>NUCLEOTIDE SEQUENCE [LARGE SCALE GENOMIC DNA]</scope>
    <source>
        <strain evidence="13">USB-603019</strain>
    </source>
</reference>
<evidence type="ECO:0000313" key="14">
    <source>
        <dbReference type="Proteomes" id="UP000324288"/>
    </source>
</evidence>
<dbReference type="Gene3D" id="3.40.50.2000">
    <property type="entry name" value="Glycogen Phosphorylase B"/>
    <property type="match status" value="2"/>
</dbReference>
<keyword evidence="8 11" id="KW-0663">Pyridoxal phosphate</keyword>
<dbReference type="Pfam" id="PF00343">
    <property type="entry name" value="Phosphorylase"/>
    <property type="match status" value="1"/>
</dbReference>
<keyword evidence="6" id="KW-0328">Glycosyltransferase</keyword>
<keyword evidence="9" id="KW-0119">Carbohydrate metabolism</keyword>
<feature type="modified residue" description="N6-(pyridoxal phosphate)lysine" evidence="11">
    <location>
        <position position="645"/>
    </location>
</feature>
<evidence type="ECO:0000256" key="1">
    <source>
        <dbReference type="ARBA" id="ARBA00001275"/>
    </source>
</evidence>
<dbReference type="GO" id="GO:0030170">
    <property type="term" value="F:pyridoxal phosphate binding"/>
    <property type="evidence" value="ECO:0007669"/>
    <property type="project" value="InterPro"/>
</dbReference>
<dbReference type="SUPFAM" id="SSF53756">
    <property type="entry name" value="UDP-Glycosyltransferase/glycogen phosphorylase"/>
    <property type="match status" value="1"/>
</dbReference>
<evidence type="ECO:0000313" key="13">
    <source>
        <dbReference type="EMBL" id="VHO01679.1"/>
    </source>
</evidence>
<dbReference type="PROSITE" id="PS00102">
    <property type="entry name" value="PHOSPHORYLASE"/>
    <property type="match status" value="1"/>
</dbReference>
<organism evidence="13 14">
    <name type="scientific">Lawsonella clevelandensis</name>
    <dbReference type="NCBI Taxonomy" id="1528099"/>
    <lineage>
        <taxon>Bacteria</taxon>
        <taxon>Bacillati</taxon>
        <taxon>Actinomycetota</taxon>
        <taxon>Actinomycetes</taxon>
        <taxon>Mycobacteriales</taxon>
        <taxon>Lawsonellaceae</taxon>
        <taxon>Lawsonella</taxon>
    </lineage>
</organism>
<protein>
    <recommendedName>
        <fullName evidence="4">glycogen phosphorylase</fullName>
        <ecNumber evidence="4">2.4.1.1</ecNumber>
    </recommendedName>
</protein>
<evidence type="ECO:0000256" key="10">
    <source>
        <dbReference type="ARBA" id="ARBA00025174"/>
    </source>
</evidence>
<keyword evidence="7" id="KW-0808">Transferase</keyword>
<dbReference type="Proteomes" id="UP000324288">
    <property type="component" value="Chromosome"/>
</dbReference>
<dbReference type="PIRSF" id="PIRSF000460">
    <property type="entry name" value="Pprylas_GlgP"/>
    <property type="match status" value="1"/>
</dbReference>
<evidence type="ECO:0000256" key="7">
    <source>
        <dbReference type="ARBA" id="ARBA00022679"/>
    </source>
</evidence>
<evidence type="ECO:0000256" key="8">
    <source>
        <dbReference type="ARBA" id="ARBA00022898"/>
    </source>
</evidence>